<protein>
    <submittedName>
        <fullName evidence="1">Uncharacterized protein</fullName>
    </submittedName>
</protein>
<dbReference type="Proteomes" id="UP000546200">
    <property type="component" value="Unassembled WGS sequence"/>
</dbReference>
<evidence type="ECO:0000313" key="1">
    <source>
        <dbReference type="EMBL" id="MBB5714157.1"/>
    </source>
</evidence>
<dbReference type="EMBL" id="JACIJK010000002">
    <property type="protein sequence ID" value="MBB5714157.1"/>
    <property type="molecule type" value="Genomic_DNA"/>
</dbReference>
<name>A0A7W9EUY9_9SPHN</name>
<dbReference type="RefSeq" id="WP_184055192.1">
    <property type="nucleotide sequence ID" value="NZ_JACIJK010000002.1"/>
</dbReference>
<proteinExistence type="predicted"/>
<reference evidence="1 2" key="1">
    <citation type="submission" date="2020-08" db="EMBL/GenBank/DDBJ databases">
        <title>Genomic Encyclopedia of Type Strains, Phase IV (KMG-IV): sequencing the most valuable type-strain genomes for metagenomic binning, comparative biology and taxonomic classification.</title>
        <authorList>
            <person name="Goeker M."/>
        </authorList>
    </citation>
    <scope>NUCLEOTIDE SEQUENCE [LARGE SCALE GENOMIC DNA]</scope>
    <source>
        <strain evidence="1 2">DSM 100044</strain>
    </source>
</reference>
<gene>
    <name evidence="1" type="ORF">FHS94_000980</name>
</gene>
<comment type="caution">
    <text evidence="1">The sequence shown here is derived from an EMBL/GenBank/DDBJ whole genome shotgun (WGS) entry which is preliminary data.</text>
</comment>
<evidence type="ECO:0000313" key="2">
    <source>
        <dbReference type="Proteomes" id="UP000546200"/>
    </source>
</evidence>
<organism evidence="1 2">
    <name type="scientific">Sphingomonas aerophila</name>
    <dbReference type="NCBI Taxonomy" id="1344948"/>
    <lineage>
        <taxon>Bacteria</taxon>
        <taxon>Pseudomonadati</taxon>
        <taxon>Pseudomonadota</taxon>
        <taxon>Alphaproteobacteria</taxon>
        <taxon>Sphingomonadales</taxon>
        <taxon>Sphingomonadaceae</taxon>
        <taxon>Sphingomonas</taxon>
    </lineage>
</organism>
<keyword evidence="2" id="KW-1185">Reference proteome</keyword>
<sequence>MNGLTKAPSARDWINQAVKKSQAEYASGKVEKATSGQVGPASLTDAYKQSDVETFKAMTGWNLVVLNGATMILDDDGNPPPPDSPLTDRLVDLSGAIGSDRQDGKLTGDITPEYLNDIFDRFANVEREFSSDWLDKAFNYLEGDSDRKVASS</sequence>
<dbReference type="AlphaFoldDB" id="A0A7W9EUY9"/>
<accession>A0A7W9EUY9</accession>